<name>A0A835ZBV0_9STRA</name>
<feature type="compositionally biased region" description="Polar residues" evidence="1">
    <location>
        <begin position="199"/>
        <end position="217"/>
    </location>
</feature>
<protein>
    <submittedName>
        <fullName evidence="3">Uncharacterized protein</fullName>
    </submittedName>
</protein>
<feature type="region of interest" description="Disordered" evidence="1">
    <location>
        <begin position="192"/>
        <end position="217"/>
    </location>
</feature>
<dbReference type="EMBL" id="JAFCMP010000113">
    <property type="protein sequence ID" value="KAG5186078.1"/>
    <property type="molecule type" value="Genomic_DNA"/>
</dbReference>
<keyword evidence="2" id="KW-0472">Membrane</keyword>
<evidence type="ECO:0000313" key="4">
    <source>
        <dbReference type="Proteomes" id="UP000664859"/>
    </source>
</evidence>
<feature type="compositionally biased region" description="Low complexity" evidence="1">
    <location>
        <begin position="329"/>
        <end position="342"/>
    </location>
</feature>
<feature type="compositionally biased region" description="Low complexity" evidence="1">
    <location>
        <begin position="350"/>
        <end position="359"/>
    </location>
</feature>
<gene>
    <name evidence="3" type="ORF">JKP88DRAFT_276411</name>
</gene>
<organism evidence="3 4">
    <name type="scientific">Tribonema minus</name>
    <dbReference type="NCBI Taxonomy" id="303371"/>
    <lineage>
        <taxon>Eukaryota</taxon>
        <taxon>Sar</taxon>
        <taxon>Stramenopiles</taxon>
        <taxon>Ochrophyta</taxon>
        <taxon>PX clade</taxon>
        <taxon>Xanthophyceae</taxon>
        <taxon>Tribonematales</taxon>
        <taxon>Tribonemataceae</taxon>
        <taxon>Tribonema</taxon>
    </lineage>
</organism>
<sequence length="359" mass="37673">MERLQGQFIAVVSAAQRRWPEVAAQAEAAAIAAYSSTTQVAAALKDEYNALPDADKQIIIILAAGIVFTLCAVLCVVRSCCCRGSTAKAEAATAKQHSAGHPAAKRAATSKHFRRQSGSDTDLDELRSVCSGQSTPLRPLGQALRETREGNDESDSVSERSCSVAGETDSSSAQLTCQQLHAGWRHLATERSSGVALPSQRTDQTATGASAAARTQPSQQLNPVIAQLLEAMARGEAAREAEFRDRLRAQEVAHAVALRAAAAAAPAPPPLQAAAEEEFVALRERVHTLVAQNRDLRRQNADAVRARDSAQAHARDVCDLALRAAAGAQTAAAQRPAAASPPGSQPPSPRAHAAAARRA</sequence>
<evidence type="ECO:0000256" key="1">
    <source>
        <dbReference type="SAM" id="MobiDB-lite"/>
    </source>
</evidence>
<keyword evidence="2" id="KW-0812">Transmembrane</keyword>
<feature type="transmembrane region" description="Helical" evidence="2">
    <location>
        <begin position="58"/>
        <end position="77"/>
    </location>
</feature>
<feature type="region of interest" description="Disordered" evidence="1">
    <location>
        <begin position="329"/>
        <end position="359"/>
    </location>
</feature>
<dbReference type="AlphaFoldDB" id="A0A835ZBV0"/>
<proteinExistence type="predicted"/>
<evidence type="ECO:0000313" key="3">
    <source>
        <dbReference type="EMBL" id="KAG5186078.1"/>
    </source>
</evidence>
<keyword evidence="2" id="KW-1133">Transmembrane helix</keyword>
<accession>A0A835ZBV0</accession>
<feature type="region of interest" description="Disordered" evidence="1">
    <location>
        <begin position="93"/>
        <end position="168"/>
    </location>
</feature>
<reference evidence="3" key="1">
    <citation type="submission" date="2021-02" db="EMBL/GenBank/DDBJ databases">
        <title>First Annotated Genome of the Yellow-green Alga Tribonema minus.</title>
        <authorList>
            <person name="Mahan K.M."/>
        </authorList>
    </citation>
    <scope>NUCLEOTIDE SEQUENCE</scope>
    <source>
        <strain evidence="3">UTEX B ZZ1240</strain>
    </source>
</reference>
<evidence type="ECO:0000256" key="2">
    <source>
        <dbReference type="SAM" id="Phobius"/>
    </source>
</evidence>
<comment type="caution">
    <text evidence="3">The sequence shown here is derived from an EMBL/GenBank/DDBJ whole genome shotgun (WGS) entry which is preliminary data.</text>
</comment>
<keyword evidence="4" id="KW-1185">Reference proteome</keyword>
<dbReference type="Proteomes" id="UP000664859">
    <property type="component" value="Unassembled WGS sequence"/>
</dbReference>